<evidence type="ECO:0000259" key="4">
    <source>
        <dbReference type="PROSITE" id="PS51737"/>
    </source>
</evidence>
<feature type="domain" description="Resolvase/invertase-type recombinase catalytic" evidence="3">
    <location>
        <begin position="2"/>
        <end position="149"/>
    </location>
</feature>
<dbReference type="GO" id="GO:0000150">
    <property type="term" value="F:DNA strand exchange activity"/>
    <property type="evidence" value="ECO:0007669"/>
    <property type="project" value="InterPro"/>
</dbReference>
<dbReference type="PANTHER" id="PTHR30461:SF2">
    <property type="entry name" value="SERINE RECOMBINASE PINE-RELATED"/>
    <property type="match status" value="1"/>
</dbReference>
<dbReference type="SUPFAM" id="SSF53041">
    <property type="entry name" value="Resolvase-like"/>
    <property type="match status" value="1"/>
</dbReference>
<dbReference type="Gene3D" id="3.90.1750.20">
    <property type="entry name" value="Putative Large Serine Recombinase, Chain B, Domain 2"/>
    <property type="match status" value="1"/>
</dbReference>
<dbReference type="Pfam" id="PF00239">
    <property type="entry name" value="Resolvase"/>
    <property type="match status" value="1"/>
</dbReference>
<reference evidence="5" key="1">
    <citation type="submission" date="2022-12" db="EMBL/GenBank/DDBJ databases">
        <title>Gycomyces niveus sp.nov., a novel actinomycete isolated from soil in Shouguang.</title>
        <authorList>
            <person name="Yang X."/>
        </authorList>
    </citation>
    <scope>NUCLEOTIDE SEQUENCE</scope>
    <source>
        <strain evidence="5">DSM 44724</strain>
    </source>
</reference>
<dbReference type="InterPro" id="IPR036162">
    <property type="entry name" value="Resolvase-like_N_sf"/>
</dbReference>
<evidence type="ECO:0000313" key="7">
    <source>
        <dbReference type="Proteomes" id="UP001145799"/>
    </source>
</evidence>
<dbReference type="InterPro" id="IPR050639">
    <property type="entry name" value="SSR_resolvase"/>
</dbReference>
<dbReference type="PROSITE" id="PS51736">
    <property type="entry name" value="RECOMBINASES_3"/>
    <property type="match status" value="1"/>
</dbReference>
<evidence type="ECO:0000256" key="2">
    <source>
        <dbReference type="ARBA" id="ARBA00023172"/>
    </source>
</evidence>
<dbReference type="EMBL" id="JAVDYD010000001">
    <property type="protein sequence ID" value="MDR7338866.1"/>
    <property type="molecule type" value="Genomic_DNA"/>
</dbReference>
<dbReference type="InterPro" id="IPR011109">
    <property type="entry name" value="DNA_bind_recombinase_dom"/>
</dbReference>
<dbReference type="EMBL" id="JAPZVQ010000009">
    <property type="protein sequence ID" value="MDA1386351.1"/>
    <property type="molecule type" value="Genomic_DNA"/>
</dbReference>
<feature type="domain" description="Recombinase" evidence="4">
    <location>
        <begin position="157"/>
        <end position="272"/>
    </location>
</feature>
<keyword evidence="1" id="KW-0238">DNA-binding</keyword>
<gene>
    <name evidence="6" type="ORF">J2S69_002585</name>
    <name evidence="5" type="ORF">O2L01_15245</name>
</gene>
<sequence length="496" mass="55405">MRVLIVTRLSKAADESTSIERQREAVELWAKLHGHEIIGEAVDNGVSGATSPFDREGFGEWLTDAKAAEFDIVCAWKLDRFSRSVSEFLKLADWMTEHGKQIATTDGTVDTTTPQGRFFTVLLSAMAEWERAMVSMRATSSQAKLRSLGRVHGSTAPFGYKTVRRDDGAYLEIDPETAQIAREMVNKRLAGMSQRQLAKWLNEKGVPTKYGKQWRQTSVSAILGSYALIGQRTSKGRLVTDESGTPIQFGEPLISFEKFQELRAFEDAQEVRKGPLTGPSYLLRGLITCASCGLVMYRSARGKGQPYSYVCSSGVRMLPCEAPQRIRADAVEPMIEALFLDEMGERHVLEPVFVPGEDHSRALEQVQANIDRTRAEADAGLWEGHSEDYMKRLTALTAERTRLEALPQRPDRIEMQPTAQTYAEAWASADVEERRKLLANLEAAAWIYGDPEAPSVEPPPAGYADMVTPLTIRGGYKWLRVKWKRPENEEVVLPSS</sequence>
<keyword evidence="8" id="KW-1185">Reference proteome</keyword>
<proteinExistence type="predicted"/>
<dbReference type="GO" id="GO:0003677">
    <property type="term" value="F:DNA binding"/>
    <property type="evidence" value="ECO:0007669"/>
    <property type="project" value="UniProtKB-KW"/>
</dbReference>
<dbReference type="Proteomes" id="UP001183604">
    <property type="component" value="Unassembled WGS sequence"/>
</dbReference>
<evidence type="ECO:0000313" key="6">
    <source>
        <dbReference type="EMBL" id="MDR7338866.1"/>
    </source>
</evidence>
<dbReference type="CDD" id="cd00338">
    <property type="entry name" value="Ser_Recombinase"/>
    <property type="match status" value="1"/>
</dbReference>
<dbReference type="Proteomes" id="UP001145799">
    <property type="component" value="Unassembled WGS sequence"/>
</dbReference>
<organism evidence="5 7">
    <name type="scientific">Glycomyces lechevalierae</name>
    <dbReference type="NCBI Taxonomy" id="256034"/>
    <lineage>
        <taxon>Bacteria</taxon>
        <taxon>Bacillati</taxon>
        <taxon>Actinomycetota</taxon>
        <taxon>Actinomycetes</taxon>
        <taxon>Glycomycetales</taxon>
        <taxon>Glycomycetaceae</taxon>
        <taxon>Glycomyces</taxon>
    </lineage>
</organism>
<dbReference type="Pfam" id="PF07508">
    <property type="entry name" value="Recombinase"/>
    <property type="match status" value="1"/>
</dbReference>
<name>A0A9X3PM68_9ACTN</name>
<evidence type="ECO:0000313" key="8">
    <source>
        <dbReference type="Proteomes" id="UP001183604"/>
    </source>
</evidence>
<accession>A0A9X3PM68</accession>
<evidence type="ECO:0000256" key="1">
    <source>
        <dbReference type="ARBA" id="ARBA00023125"/>
    </source>
</evidence>
<dbReference type="Pfam" id="PF13408">
    <property type="entry name" value="Zn_ribbon_recom"/>
    <property type="match status" value="1"/>
</dbReference>
<dbReference type="InterPro" id="IPR006119">
    <property type="entry name" value="Resolv_N"/>
</dbReference>
<protein>
    <submittedName>
        <fullName evidence="6">DNA invertase Pin-like site-specific DNA recombinase</fullName>
    </submittedName>
    <submittedName>
        <fullName evidence="5">Recombinase family protein</fullName>
    </submittedName>
</protein>
<dbReference type="AlphaFoldDB" id="A0A9X3PM68"/>
<dbReference type="PROSITE" id="PS51737">
    <property type="entry name" value="RECOMBINASE_DNA_BIND"/>
    <property type="match status" value="1"/>
</dbReference>
<dbReference type="RefSeq" id="WP_270122819.1">
    <property type="nucleotide sequence ID" value="NZ_BAAAOM010000004.1"/>
</dbReference>
<keyword evidence="2" id="KW-0233">DNA recombination</keyword>
<comment type="caution">
    <text evidence="5">The sequence shown here is derived from an EMBL/GenBank/DDBJ whole genome shotgun (WGS) entry which is preliminary data.</text>
</comment>
<dbReference type="SMART" id="SM00857">
    <property type="entry name" value="Resolvase"/>
    <property type="match status" value="1"/>
</dbReference>
<reference evidence="6 8" key="2">
    <citation type="submission" date="2023-07" db="EMBL/GenBank/DDBJ databases">
        <title>Sequencing the genomes of 1000 actinobacteria strains.</title>
        <authorList>
            <person name="Klenk H.-P."/>
        </authorList>
    </citation>
    <scope>NUCLEOTIDE SEQUENCE [LARGE SCALE GENOMIC DNA]</scope>
    <source>
        <strain evidence="6 8">DSM 44724</strain>
    </source>
</reference>
<dbReference type="InterPro" id="IPR038109">
    <property type="entry name" value="DNA_bind_recomb_sf"/>
</dbReference>
<dbReference type="PANTHER" id="PTHR30461">
    <property type="entry name" value="DNA-INVERTASE FROM LAMBDOID PROPHAGE"/>
    <property type="match status" value="1"/>
</dbReference>
<evidence type="ECO:0000313" key="5">
    <source>
        <dbReference type="EMBL" id="MDA1386351.1"/>
    </source>
</evidence>
<dbReference type="Gene3D" id="3.40.50.1390">
    <property type="entry name" value="Resolvase, N-terminal catalytic domain"/>
    <property type="match status" value="1"/>
</dbReference>
<dbReference type="InterPro" id="IPR025827">
    <property type="entry name" value="Zn_ribbon_recom_dom"/>
</dbReference>
<evidence type="ECO:0000259" key="3">
    <source>
        <dbReference type="PROSITE" id="PS51736"/>
    </source>
</evidence>